<reference evidence="3" key="1">
    <citation type="submission" date="2020-12" db="EMBL/GenBank/DDBJ databases">
        <title>Metabolic potential, ecology and presence of endohyphal bacteria is reflected in genomic diversity of Mucoromycotina.</title>
        <authorList>
            <person name="Muszewska A."/>
            <person name="Okrasinska A."/>
            <person name="Steczkiewicz K."/>
            <person name="Drgas O."/>
            <person name="Orlowska M."/>
            <person name="Perlinska-Lenart U."/>
            <person name="Aleksandrzak-Piekarczyk T."/>
            <person name="Szatraj K."/>
            <person name="Zielenkiewicz U."/>
            <person name="Pilsyk S."/>
            <person name="Malc E."/>
            <person name="Mieczkowski P."/>
            <person name="Kruszewska J.S."/>
            <person name="Biernat P."/>
            <person name="Pawlowska J."/>
        </authorList>
    </citation>
    <scope>NUCLEOTIDE SEQUENCE</scope>
    <source>
        <strain evidence="3">WA0000051536</strain>
    </source>
</reference>
<feature type="region of interest" description="Disordered" evidence="1">
    <location>
        <begin position="226"/>
        <end position="251"/>
    </location>
</feature>
<dbReference type="GO" id="GO:0007039">
    <property type="term" value="P:protein catabolic process in the vacuole"/>
    <property type="evidence" value="ECO:0007669"/>
    <property type="project" value="TreeGrafter"/>
</dbReference>
<dbReference type="InterPro" id="IPR052292">
    <property type="entry name" value="Glucose_repression_reg"/>
</dbReference>
<sequence length="445" mass="50047">MARPAINDDMDSPSGGSILGPEICVDYLSYKFDEMDLAASWRVMTKQKKSVVNGIRLENASWRTWAKQKGNLKTVSPQTLNCPYRNIFLVTSTFTRLKDSDVTWLYGPLHTVVKQDDKYSKPKESSTHDKLGLMNASTPIKSLNPAKKILKPALKKRSVSDYLRRAPPKTATRVLLVDQPKRTSELSLTDQNNEVNAVSPEVLATHRQPKLRFNSYVEQCIALSDNEEEDDEHNTTDTQQGAAVSNPHQEGLYEDDDVIVFNVTKRSSSTPSIMKIEPTRLKRQAPGDFGADSDTSSVGSYDLRLNKQQPIQWIGQSGTVEYDAANQGRSRDMDDDLIQNYDWAAWDLGAADSDEEEEQDNDYQYRDINYQQDHFDDDDDMEPPTLFFNEPNSTIEEGDAAERLRTLAYQMGNHQNSSESATVVGNVVQWAKSYIFGSNPSSSSS</sequence>
<dbReference type="GO" id="GO:0005773">
    <property type="term" value="C:vacuole"/>
    <property type="evidence" value="ECO:0007669"/>
    <property type="project" value="GOC"/>
</dbReference>
<organism evidence="3 4">
    <name type="scientific">Umbelopsis vinacea</name>
    <dbReference type="NCBI Taxonomy" id="44442"/>
    <lineage>
        <taxon>Eukaryota</taxon>
        <taxon>Fungi</taxon>
        <taxon>Fungi incertae sedis</taxon>
        <taxon>Mucoromycota</taxon>
        <taxon>Mucoromycotina</taxon>
        <taxon>Umbelopsidomycetes</taxon>
        <taxon>Umbelopsidales</taxon>
        <taxon>Umbelopsidaceae</taxon>
        <taxon>Umbelopsis</taxon>
    </lineage>
</organism>
<keyword evidence="4" id="KW-1185">Reference proteome</keyword>
<accession>A0A8H7U971</accession>
<dbReference type="Proteomes" id="UP000612746">
    <property type="component" value="Unassembled WGS sequence"/>
</dbReference>
<dbReference type="AlphaFoldDB" id="A0A8H7U971"/>
<proteinExistence type="predicted"/>
<dbReference type="InterPro" id="IPR013860">
    <property type="entry name" value="AreA_GATA"/>
</dbReference>
<feature type="compositionally biased region" description="Polar residues" evidence="1">
    <location>
        <begin position="239"/>
        <end position="248"/>
    </location>
</feature>
<feature type="domain" description="Nitrogen regulatory protein areA GATA-like" evidence="2">
    <location>
        <begin position="40"/>
        <end position="67"/>
    </location>
</feature>
<protein>
    <recommendedName>
        <fullName evidence="2">Nitrogen regulatory protein areA GATA-like domain-containing protein</fullName>
    </recommendedName>
</protein>
<evidence type="ECO:0000256" key="1">
    <source>
        <dbReference type="SAM" id="MobiDB-lite"/>
    </source>
</evidence>
<dbReference type="EMBL" id="JAEPRA010000020">
    <property type="protein sequence ID" value="KAG2173047.1"/>
    <property type="molecule type" value="Genomic_DNA"/>
</dbReference>
<gene>
    <name evidence="3" type="ORF">INT44_007020</name>
</gene>
<comment type="caution">
    <text evidence="3">The sequence shown here is derived from an EMBL/GenBank/DDBJ whole genome shotgun (WGS) entry which is preliminary data.</text>
</comment>
<dbReference type="OrthoDB" id="5563539at2759"/>
<dbReference type="Pfam" id="PF08550">
    <property type="entry name" value="GATA_AreA"/>
    <property type="match status" value="1"/>
</dbReference>
<name>A0A8H7U971_9FUNG</name>
<dbReference type="PANTHER" id="PTHR28051">
    <property type="entry name" value="PROTEIN MTL1-RELATED"/>
    <property type="match status" value="1"/>
</dbReference>
<dbReference type="GO" id="GO:0042149">
    <property type="term" value="P:cellular response to glucose starvation"/>
    <property type="evidence" value="ECO:0007669"/>
    <property type="project" value="TreeGrafter"/>
</dbReference>
<evidence type="ECO:0000313" key="3">
    <source>
        <dbReference type="EMBL" id="KAG2173047.1"/>
    </source>
</evidence>
<evidence type="ECO:0000259" key="2">
    <source>
        <dbReference type="Pfam" id="PF08550"/>
    </source>
</evidence>
<evidence type="ECO:0000313" key="4">
    <source>
        <dbReference type="Proteomes" id="UP000612746"/>
    </source>
</evidence>
<dbReference type="PANTHER" id="PTHR28051:SF1">
    <property type="entry name" value="PROTEIN MTL1-RELATED"/>
    <property type="match status" value="1"/>
</dbReference>